<evidence type="ECO:0000313" key="1">
    <source>
        <dbReference type="EMBL" id="OAP88162.1"/>
    </source>
</evidence>
<dbReference type="AlphaFoldDB" id="A0A179B8X8"/>
<name>A0A179B8X8_ACIFR</name>
<evidence type="ECO:0000313" key="2">
    <source>
        <dbReference type="Proteomes" id="UP000078302"/>
    </source>
</evidence>
<organism evidence="1 2">
    <name type="scientific">Acidithiobacillus ferrooxidans</name>
    <name type="common">Thiobacillus ferrooxidans</name>
    <dbReference type="NCBI Taxonomy" id="920"/>
    <lineage>
        <taxon>Bacteria</taxon>
        <taxon>Pseudomonadati</taxon>
        <taxon>Pseudomonadota</taxon>
        <taxon>Acidithiobacillia</taxon>
        <taxon>Acidithiobacillales</taxon>
        <taxon>Acidithiobacillaceae</taxon>
        <taxon>Acidithiobacillus</taxon>
    </lineage>
</organism>
<sequence length="184" mass="19402">MIMDEFACKSKQSFQHTLMSAVIILSMAEPASASVMPVLGMPVPVAELAKLRGGFEVGGMMVKFGVEMTTYINGMLASRSGIDSGSSSNSIIASQNTRVQQTMVVAQGNGVQQVVQVGNANQVSSSLLNQATSALAVVQNNLDNQVIQHATVINLDVSNGIHTQQMTQIGQALQQGNIRSLNVP</sequence>
<comment type="caution">
    <text evidence="1">The sequence shown here is derived from an EMBL/GenBank/DDBJ whole genome shotgun (WGS) entry which is preliminary data.</text>
</comment>
<dbReference type="Proteomes" id="UP000078302">
    <property type="component" value="Unassembled WGS sequence"/>
</dbReference>
<proteinExistence type="predicted"/>
<dbReference type="EMBL" id="LVXZ01000171">
    <property type="protein sequence ID" value="OAP88162.1"/>
    <property type="molecule type" value="Genomic_DNA"/>
</dbReference>
<gene>
    <name evidence="1" type="ORF">A4H96_11725</name>
</gene>
<protein>
    <submittedName>
        <fullName evidence="1">Uncharacterized protein</fullName>
    </submittedName>
</protein>
<accession>A0A179B8X8</accession>
<keyword evidence="2" id="KW-1185">Reference proteome</keyword>
<reference evidence="1 2" key="1">
    <citation type="submission" date="2016-04" db="EMBL/GenBank/DDBJ databases">
        <title>Acidithiobacillus ferrooxidans genome sequencing and assembly.</title>
        <authorList>
            <person name="Zhou Z."/>
        </authorList>
    </citation>
    <scope>NUCLEOTIDE SEQUENCE [LARGE SCALE GENOMIC DNA]</scope>
    <source>
        <strain evidence="1 2">BY0502</strain>
    </source>
</reference>